<dbReference type="PROSITE" id="PS50042">
    <property type="entry name" value="CNMP_BINDING_3"/>
    <property type="match status" value="1"/>
</dbReference>
<evidence type="ECO:0000256" key="10">
    <source>
        <dbReference type="SAM" id="Phobius"/>
    </source>
</evidence>
<feature type="transmembrane region" description="Helical" evidence="10">
    <location>
        <begin position="300"/>
        <end position="321"/>
    </location>
</feature>
<gene>
    <name evidence="13" type="primary">LOC100379055</name>
</gene>
<dbReference type="SUPFAM" id="SSF81324">
    <property type="entry name" value="Voltage-gated potassium channels"/>
    <property type="match status" value="1"/>
</dbReference>
<name>A0ABM0GNY0_SACKO</name>
<dbReference type="PANTHER" id="PTHR45638">
    <property type="entry name" value="CYCLIC NUCLEOTIDE-GATED CATION CHANNEL SUBUNIT A"/>
    <property type="match status" value="1"/>
</dbReference>
<evidence type="ECO:0000256" key="9">
    <source>
        <dbReference type="SAM" id="Coils"/>
    </source>
</evidence>
<keyword evidence="4 10" id="KW-1133">Transmembrane helix</keyword>
<dbReference type="PROSITE" id="PS00888">
    <property type="entry name" value="CNMP_BINDING_1"/>
    <property type="match status" value="1"/>
</dbReference>
<evidence type="ECO:0000256" key="7">
    <source>
        <dbReference type="ARBA" id="ARBA00023286"/>
    </source>
</evidence>
<keyword evidence="6 10" id="KW-0472">Membrane</keyword>
<dbReference type="InterPro" id="IPR014710">
    <property type="entry name" value="RmlC-like_jellyroll"/>
</dbReference>
<dbReference type="Gene3D" id="2.60.120.10">
    <property type="entry name" value="Jelly Rolls"/>
    <property type="match status" value="1"/>
</dbReference>
<sequence>MAELSVSSMNGLSVSYGSSVDLAGSSTGPRNGRRNGSAMSVLELIDRENDNRFLLRENGDLASNAKDDEKRNIKRRSLSFWGSLRNVVRFRNAVDVRKKKVSRPMERRDSFMERFTTRQRDILPTQDVSKEDDSHDPRDMKDIGASSDLFVVHPDENFNFYWSMVITAAVIYNWWVIIARQAWEDLQDNYTALWFTLDYTSDFIYLADIVVQLRTGYLEHGILVKDSKKLAIHYVKTKYFKIDVLSLLPMDLLYLAIGDVKPMLRFPRFLKVYRFKQLYYMVETRTAHPNIWRVMNLQHLLFLLIHWFAAIYFVISQSVGFGNGEWAYPEPIGEYGSLTRKYLWCVYWSTLTMTTIGDLPSPEANGEYVFQICSYLIGVFVFATIVGQVGTVVENRNASRMEFEKHLDNTKQYMRTHNVPEEVQRRIQRWYDYTWARGHLTGGGDISNLSLLPDKMKTELALHVNLDTLRKVTIFQECPPEFLHDLVLKMKAFIFTPGDLICRKGEVAREMFIIADGILEVTGEAGEVFTTLKAGDFFGEIGMLNLDKESGANKRTADVRSMGYSELFTLSKEDVLTAIKDFPKAQKILEEFGRKRLQHEKSKISKDHSGDAESRPIIGVTIERAPEDESAFESVTTTVERINSAEIHQWASQQELRTTGTSRNELDAPIVFRQRLGSNDSDHSSTARLIAELYPSPASSDAEKKQSDILKNKLQVRRSSRRSRRGSWKSVSANEDELECQISDITLSMQDVLHKKLMKYHQEIEHLRNNIRDMESQMQLIETENQKKDCRIEELQTLLKVYLEPKQCDCKDGSPGTRDVNTHISATDVQDLLPSVSD</sequence>
<evidence type="ECO:0000256" key="2">
    <source>
        <dbReference type="ARBA" id="ARBA00022448"/>
    </source>
</evidence>
<dbReference type="RefSeq" id="XP_002734135.1">
    <property type="nucleotide sequence ID" value="XM_002734089.1"/>
</dbReference>
<feature type="transmembrane region" description="Helical" evidence="10">
    <location>
        <begin position="368"/>
        <end position="393"/>
    </location>
</feature>
<keyword evidence="2" id="KW-0813">Transport</keyword>
<keyword evidence="7" id="KW-1071">Ligand-gated ion channel</keyword>
<accession>A0ABM0GNY0</accession>
<protein>
    <submittedName>
        <fullName evidence="13">Cyclic nucleotide-gated channel cone photoreceptor subunit alpha-like</fullName>
    </submittedName>
</protein>
<dbReference type="GeneID" id="100379055"/>
<dbReference type="CDD" id="cd00038">
    <property type="entry name" value="CAP_ED"/>
    <property type="match status" value="1"/>
</dbReference>
<feature type="coiled-coil region" evidence="9">
    <location>
        <begin position="757"/>
        <end position="798"/>
    </location>
</feature>
<evidence type="ECO:0000256" key="5">
    <source>
        <dbReference type="ARBA" id="ARBA00023065"/>
    </source>
</evidence>
<organism evidence="12 13">
    <name type="scientific">Saccoglossus kowalevskii</name>
    <name type="common">Acorn worm</name>
    <dbReference type="NCBI Taxonomy" id="10224"/>
    <lineage>
        <taxon>Eukaryota</taxon>
        <taxon>Metazoa</taxon>
        <taxon>Hemichordata</taxon>
        <taxon>Enteropneusta</taxon>
        <taxon>Harrimaniidae</taxon>
        <taxon>Saccoglossus</taxon>
    </lineage>
</organism>
<dbReference type="InterPro" id="IPR018488">
    <property type="entry name" value="cNMP-bd_CS"/>
</dbReference>
<dbReference type="Pfam" id="PF00520">
    <property type="entry name" value="Ion_trans"/>
    <property type="match status" value="1"/>
</dbReference>
<dbReference type="InterPro" id="IPR018490">
    <property type="entry name" value="cNMP-bd_dom_sf"/>
</dbReference>
<dbReference type="Pfam" id="PF00027">
    <property type="entry name" value="cNMP_binding"/>
    <property type="match status" value="1"/>
</dbReference>
<dbReference type="Gene3D" id="1.10.287.630">
    <property type="entry name" value="Helix hairpin bin"/>
    <property type="match status" value="1"/>
</dbReference>
<dbReference type="PROSITE" id="PS00889">
    <property type="entry name" value="CNMP_BINDING_2"/>
    <property type="match status" value="1"/>
</dbReference>
<proteinExistence type="predicted"/>
<evidence type="ECO:0000259" key="11">
    <source>
        <dbReference type="PROSITE" id="PS50042"/>
    </source>
</evidence>
<keyword evidence="9" id="KW-0175">Coiled coil</keyword>
<dbReference type="SUPFAM" id="SSF51206">
    <property type="entry name" value="cAMP-binding domain-like"/>
    <property type="match status" value="1"/>
</dbReference>
<evidence type="ECO:0000256" key="4">
    <source>
        <dbReference type="ARBA" id="ARBA00022989"/>
    </source>
</evidence>
<dbReference type="InterPro" id="IPR005821">
    <property type="entry name" value="Ion_trans_dom"/>
</dbReference>
<evidence type="ECO:0000313" key="12">
    <source>
        <dbReference type="Proteomes" id="UP000694865"/>
    </source>
</evidence>
<evidence type="ECO:0000313" key="13">
    <source>
        <dbReference type="RefSeq" id="XP_002734135.1"/>
    </source>
</evidence>
<feature type="domain" description="Cyclic nucleotide-binding" evidence="11">
    <location>
        <begin position="474"/>
        <end position="573"/>
    </location>
</feature>
<dbReference type="Gene3D" id="1.10.287.70">
    <property type="match status" value="1"/>
</dbReference>
<dbReference type="InterPro" id="IPR050866">
    <property type="entry name" value="CNG_cation_channel"/>
</dbReference>
<evidence type="ECO:0000256" key="8">
    <source>
        <dbReference type="ARBA" id="ARBA00023303"/>
    </source>
</evidence>
<comment type="subcellular location">
    <subcellularLocation>
        <location evidence="1">Membrane</location>
        <topology evidence="1">Multi-pass membrane protein</topology>
    </subcellularLocation>
</comment>
<evidence type="ECO:0000256" key="6">
    <source>
        <dbReference type="ARBA" id="ARBA00023136"/>
    </source>
</evidence>
<keyword evidence="5" id="KW-0406">Ion transport</keyword>
<dbReference type="InterPro" id="IPR000595">
    <property type="entry name" value="cNMP-bd_dom"/>
</dbReference>
<dbReference type="Proteomes" id="UP000694865">
    <property type="component" value="Unplaced"/>
</dbReference>
<reference evidence="13" key="1">
    <citation type="submission" date="2025-08" db="UniProtKB">
        <authorList>
            <consortium name="RefSeq"/>
        </authorList>
    </citation>
    <scope>IDENTIFICATION</scope>
    <source>
        <tissue evidence="13">Testes</tissue>
    </source>
</reference>
<keyword evidence="3 10" id="KW-0812">Transmembrane</keyword>
<dbReference type="SMART" id="SM00100">
    <property type="entry name" value="cNMP"/>
    <property type="match status" value="1"/>
</dbReference>
<keyword evidence="12" id="KW-1185">Reference proteome</keyword>
<evidence type="ECO:0000256" key="1">
    <source>
        <dbReference type="ARBA" id="ARBA00004141"/>
    </source>
</evidence>
<keyword evidence="8" id="KW-0407">Ion channel</keyword>
<dbReference type="PANTHER" id="PTHR45638:SF7">
    <property type="entry name" value="CYCLIC NUCLEOTIDE-GATED ION CHANNEL-LIKE, ISOFORM E"/>
    <property type="match status" value="1"/>
</dbReference>
<feature type="transmembrane region" description="Helical" evidence="10">
    <location>
        <begin position="160"/>
        <end position="178"/>
    </location>
</feature>
<evidence type="ECO:0000256" key="3">
    <source>
        <dbReference type="ARBA" id="ARBA00022692"/>
    </source>
</evidence>